<dbReference type="Proteomes" id="UP000887565">
    <property type="component" value="Unplaced"/>
</dbReference>
<evidence type="ECO:0000313" key="2">
    <source>
        <dbReference type="WBParaSite" id="nRc.2.0.1.t39615-RA"/>
    </source>
</evidence>
<dbReference type="InterPro" id="IPR036322">
    <property type="entry name" value="WD40_repeat_dom_sf"/>
</dbReference>
<organism evidence="1 2">
    <name type="scientific">Romanomermis culicivorax</name>
    <name type="common">Nematode worm</name>
    <dbReference type="NCBI Taxonomy" id="13658"/>
    <lineage>
        <taxon>Eukaryota</taxon>
        <taxon>Metazoa</taxon>
        <taxon>Ecdysozoa</taxon>
        <taxon>Nematoda</taxon>
        <taxon>Enoplea</taxon>
        <taxon>Dorylaimia</taxon>
        <taxon>Mermithida</taxon>
        <taxon>Mermithoidea</taxon>
        <taxon>Mermithidae</taxon>
        <taxon>Romanomermis</taxon>
    </lineage>
</organism>
<dbReference type="WBParaSite" id="nRc.2.0.1.t39615-RA">
    <property type="protein sequence ID" value="nRc.2.0.1.t39615-RA"/>
    <property type="gene ID" value="nRc.2.0.1.g39615"/>
</dbReference>
<proteinExistence type="predicted"/>
<dbReference type="PANTHER" id="PTHR44163">
    <property type="entry name" value="U3 SMALL NUCLEOLAR RNA-ASSOCIATED PROTEIN 4 HOMOLOG"/>
    <property type="match status" value="1"/>
</dbReference>
<name>A0A915KNI9_ROMCU</name>
<keyword evidence="1" id="KW-1185">Reference proteome</keyword>
<dbReference type="InterPro" id="IPR046351">
    <property type="entry name" value="UTP4"/>
</dbReference>
<dbReference type="GO" id="GO:0000462">
    <property type="term" value="P:maturation of SSU-rRNA from tricistronic rRNA transcript (SSU-rRNA, 5.8S rRNA, LSU-rRNA)"/>
    <property type="evidence" value="ECO:0007669"/>
    <property type="project" value="InterPro"/>
</dbReference>
<dbReference type="SUPFAM" id="SSF50978">
    <property type="entry name" value="WD40 repeat-like"/>
    <property type="match status" value="2"/>
</dbReference>
<reference evidence="2" key="1">
    <citation type="submission" date="2022-11" db="UniProtKB">
        <authorList>
            <consortium name="WormBaseParasite"/>
        </authorList>
    </citation>
    <scope>IDENTIFICATION</scope>
</reference>
<dbReference type="AlphaFoldDB" id="A0A915KNI9"/>
<dbReference type="GO" id="GO:0003723">
    <property type="term" value="F:RNA binding"/>
    <property type="evidence" value="ECO:0007669"/>
    <property type="project" value="TreeGrafter"/>
</dbReference>
<sequence>MKYVVHRCQLYKPSTSAINSLAFESELKKLALSRADGTIYVFDADKKLHLERVFDPVENGQAENVIWCKKRLFSVGASGFLTEWSFHSRLPIMETKLSPSPIWSCVKSRDESTLFLGTEDGAILRCKIGDEPGSPIIIENPLSWTDKRILSLAISPNDQILASGTINEIKIYDLPTSRCLNRITLNKKYDQGTKQAQNSTATNKYDTLVWSLAITKNLTIVSGDSRGVTSFWDSKSGTLICEFESHKADVLTVVYDEIKNQVISSGIDPTIVQFVPLNESIKKNLTENFHVNTFRPIGKIYAPSATNRTNSVFVEGFRNTKICSRDVRSIIFDGESSFYFGGLDVNLVKCDFERRRGRSEYLRIDCPILDTDSIKVARDGNFIIFRYDMHMDVWKMAEKQDTAENFNKSKQILPMKNDPRLIARIKTSESNRILFCTIDKSGDYVAYSDRKKTSVLKIARNDYMSENPNSICLEKLTLLAGIDQLSELPPCDCLSFIDDSESLSLLLANDEEKSIFVYEISAIFVKLKHKINYPGTEILDYIFVYVALYIFFAQDRETYIRKIVISDSKPSTIAIMTSKNDIFVVETSIKKATPFKLPKSASLVVDLKFVKLDDQQLLSIIYADGTLVEYDLSKNRFTPWTQQFLCSNPPENDKNNLLAQCQFYGFTPIFKHKDERYLLYGPSHLVSIFKKDDFAYEHDLPYRHTNNVTFRWLLLMEKMPNDDLLAVQVDPQTFDERLPPKFHFKKFGKE</sequence>
<dbReference type="GO" id="GO:0034455">
    <property type="term" value="C:t-UTP complex"/>
    <property type="evidence" value="ECO:0007669"/>
    <property type="project" value="TreeGrafter"/>
</dbReference>
<evidence type="ECO:0000313" key="1">
    <source>
        <dbReference type="Proteomes" id="UP000887565"/>
    </source>
</evidence>
<dbReference type="SMART" id="SM00320">
    <property type="entry name" value="WD40"/>
    <property type="match status" value="4"/>
</dbReference>
<dbReference type="InterPro" id="IPR001680">
    <property type="entry name" value="WD40_rpt"/>
</dbReference>
<dbReference type="GO" id="GO:0032040">
    <property type="term" value="C:small-subunit processome"/>
    <property type="evidence" value="ECO:0007669"/>
    <property type="project" value="TreeGrafter"/>
</dbReference>
<dbReference type="GO" id="GO:0030686">
    <property type="term" value="C:90S preribosome"/>
    <property type="evidence" value="ECO:0007669"/>
    <property type="project" value="InterPro"/>
</dbReference>
<dbReference type="PANTHER" id="PTHR44163:SF1">
    <property type="entry name" value="U3 SMALL NUCLEOLAR RNA-ASSOCIATED PROTEIN 4 HOMOLOG"/>
    <property type="match status" value="1"/>
</dbReference>
<dbReference type="InterPro" id="IPR015943">
    <property type="entry name" value="WD40/YVTN_repeat-like_dom_sf"/>
</dbReference>
<accession>A0A915KNI9</accession>
<protein>
    <submittedName>
        <fullName evidence="2">Uncharacterized protein</fullName>
    </submittedName>
</protein>
<dbReference type="Gene3D" id="2.130.10.10">
    <property type="entry name" value="YVTN repeat-like/Quinoprotein amine dehydrogenase"/>
    <property type="match status" value="2"/>
</dbReference>